<dbReference type="EMBL" id="VCKX01000306">
    <property type="protein sequence ID" value="TMR20991.1"/>
    <property type="molecule type" value="Genomic_DNA"/>
</dbReference>
<name>A0A5S4FL93_9ACTN</name>
<protein>
    <submittedName>
        <fullName evidence="1">Uncharacterized protein</fullName>
    </submittedName>
</protein>
<proteinExistence type="predicted"/>
<evidence type="ECO:0000313" key="1">
    <source>
        <dbReference type="EMBL" id="TMR20991.1"/>
    </source>
</evidence>
<evidence type="ECO:0000313" key="2">
    <source>
        <dbReference type="Proteomes" id="UP000306628"/>
    </source>
</evidence>
<gene>
    <name evidence="1" type="ORF">ETD85_51490</name>
</gene>
<accession>A0A5S4FL93</accession>
<reference evidence="1 2" key="1">
    <citation type="submission" date="2019-05" db="EMBL/GenBank/DDBJ databases">
        <title>Draft genome sequence of Nonomuraea zeae DSM 100528.</title>
        <authorList>
            <person name="Saricaoglu S."/>
            <person name="Isik K."/>
        </authorList>
    </citation>
    <scope>NUCLEOTIDE SEQUENCE [LARGE SCALE GENOMIC DNA]</scope>
    <source>
        <strain evidence="1 2">DSM 100528</strain>
    </source>
</reference>
<dbReference type="OrthoDB" id="3540265at2"/>
<organism evidence="1 2">
    <name type="scientific">Nonomuraea zeae</name>
    <dbReference type="NCBI Taxonomy" id="1642303"/>
    <lineage>
        <taxon>Bacteria</taxon>
        <taxon>Bacillati</taxon>
        <taxon>Actinomycetota</taxon>
        <taxon>Actinomycetes</taxon>
        <taxon>Streptosporangiales</taxon>
        <taxon>Streptosporangiaceae</taxon>
        <taxon>Nonomuraea</taxon>
    </lineage>
</organism>
<dbReference type="RefSeq" id="WP_138697172.1">
    <property type="nucleotide sequence ID" value="NZ_JBHSAZ010000025.1"/>
</dbReference>
<keyword evidence="2" id="KW-1185">Reference proteome</keyword>
<sequence length="83" mass="9080">MEETAKDRGDLLEEIVAHPELNTDMVLAAVRDHGHGAYDVLVKEFPSDAVIEEFTKAARSGFTSFGIGVHLAELTDKGRKRLG</sequence>
<dbReference type="Proteomes" id="UP000306628">
    <property type="component" value="Unassembled WGS sequence"/>
</dbReference>
<dbReference type="AlphaFoldDB" id="A0A5S4FL93"/>
<comment type="caution">
    <text evidence="1">The sequence shown here is derived from an EMBL/GenBank/DDBJ whole genome shotgun (WGS) entry which is preliminary data.</text>
</comment>